<dbReference type="InterPro" id="IPR044861">
    <property type="entry name" value="IPNS-like_FE2OG_OXY"/>
</dbReference>
<proteinExistence type="evidence at transcript level"/>
<dbReference type="Gene3D" id="2.60.120.330">
    <property type="entry name" value="B-lactam Antibiotic, Isopenicillin N Synthase, Chain"/>
    <property type="match status" value="1"/>
</dbReference>
<dbReference type="PROSITE" id="PS51471">
    <property type="entry name" value="FE2OG_OXY"/>
    <property type="match status" value="1"/>
</dbReference>
<keyword evidence="3 6" id="KW-0560">Oxidoreductase</keyword>
<dbReference type="GO" id="GO:0016491">
    <property type="term" value="F:oxidoreductase activity"/>
    <property type="evidence" value="ECO:0007669"/>
    <property type="project" value="UniProtKB-KW"/>
</dbReference>
<evidence type="ECO:0000313" key="8">
    <source>
        <dbReference type="EMBL" id="UXG53462.1"/>
    </source>
</evidence>
<protein>
    <submittedName>
        <fullName evidence="8">GA20ox3</fullName>
    </submittedName>
</protein>
<dbReference type="PRINTS" id="PR00682">
    <property type="entry name" value="IPNSYNTHASE"/>
</dbReference>
<dbReference type="InterPro" id="IPR026992">
    <property type="entry name" value="DIOX_N"/>
</dbReference>
<evidence type="ECO:0000256" key="4">
    <source>
        <dbReference type="ARBA" id="ARBA00023004"/>
    </source>
</evidence>
<evidence type="ECO:0000256" key="5">
    <source>
        <dbReference type="ARBA" id="ARBA00050508"/>
    </source>
</evidence>
<dbReference type="InterPro" id="IPR050231">
    <property type="entry name" value="Iron_ascorbate_oxido_reductase"/>
</dbReference>
<evidence type="ECO:0000256" key="6">
    <source>
        <dbReference type="RuleBase" id="RU003682"/>
    </source>
</evidence>
<dbReference type="SUPFAM" id="SSF51197">
    <property type="entry name" value="Clavaminate synthase-like"/>
    <property type="match status" value="1"/>
</dbReference>
<dbReference type="GO" id="GO:0009685">
    <property type="term" value="P:gibberellin metabolic process"/>
    <property type="evidence" value="ECO:0007669"/>
    <property type="project" value="UniProtKB-ARBA"/>
</dbReference>
<evidence type="ECO:0000259" key="7">
    <source>
        <dbReference type="PROSITE" id="PS51471"/>
    </source>
</evidence>
<dbReference type="InterPro" id="IPR027443">
    <property type="entry name" value="IPNS-like_sf"/>
</dbReference>
<name>A0A977LKQ9_LIRCH</name>
<evidence type="ECO:0000256" key="2">
    <source>
        <dbReference type="ARBA" id="ARBA00022723"/>
    </source>
</evidence>
<dbReference type="FunFam" id="2.60.120.330:FF:000003">
    <property type="entry name" value="Gibberellin 20 oxidase 2"/>
    <property type="match status" value="1"/>
</dbReference>
<dbReference type="InterPro" id="IPR005123">
    <property type="entry name" value="Oxoglu/Fe-dep_dioxygenase_dom"/>
</dbReference>
<evidence type="ECO:0000256" key="1">
    <source>
        <dbReference type="ARBA" id="ARBA00001961"/>
    </source>
</evidence>
<dbReference type="AlphaFoldDB" id="A0A977LKQ9"/>
<organism evidence="8">
    <name type="scientific">Liriodendron chinense</name>
    <name type="common">Chinese tulip tree</name>
    <name type="synonym">Liriodendron tulipifera var. chinense</name>
    <dbReference type="NCBI Taxonomy" id="3414"/>
    <lineage>
        <taxon>Eukaryota</taxon>
        <taxon>Viridiplantae</taxon>
        <taxon>Streptophyta</taxon>
        <taxon>Embryophyta</taxon>
        <taxon>Tracheophyta</taxon>
        <taxon>Spermatophyta</taxon>
        <taxon>Magnoliopsida</taxon>
        <taxon>Magnoliidae</taxon>
        <taxon>Magnoliales</taxon>
        <taxon>Magnoliaceae</taxon>
        <taxon>Liriodendron</taxon>
    </lineage>
</organism>
<dbReference type="PANTHER" id="PTHR47990">
    <property type="entry name" value="2-OXOGLUTARATE (2OG) AND FE(II)-DEPENDENT OXYGENASE SUPERFAMILY PROTEIN-RELATED"/>
    <property type="match status" value="1"/>
</dbReference>
<accession>A0A977LKQ9</accession>
<dbReference type="Pfam" id="PF03171">
    <property type="entry name" value="2OG-FeII_Oxy"/>
    <property type="match status" value="1"/>
</dbReference>
<comment type="similarity">
    <text evidence="6">Belongs to the iron/ascorbate-dependent oxidoreductase family.</text>
</comment>
<dbReference type="GO" id="GO:0046872">
    <property type="term" value="F:metal ion binding"/>
    <property type="evidence" value="ECO:0007669"/>
    <property type="project" value="UniProtKB-KW"/>
</dbReference>
<keyword evidence="2 6" id="KW-0479">Metal-binding</keyword>
<evidence type="ECO:0000256" key="3">
    <source>
        <dbReference type="ARBA" id="ARBA00023002"/>
    </source>
</evidence>
<sequence length="375" mass="42662">MDSSATTLLCSPSLELHHHKDHAAMVFDTSLIQKQPNIPGEFIWPQGDRVHTLEELNEPVVDLQSFLRGDKAAMSRAISLVSEACQRHGFFQVINHGVDASLIRAAREHIGAFFKLPLNHKLRARRKAGSMWGYAGAHTDRFTSKLPWKETLSFGYHENGPHHIVTDYFTSVLGKEFEQTGLIYQRYCEAMKELSLVIMELLAISLGVDRLHFKRFFQDSSSIMRCNYYPPCQEPSLTLGTGPHCDPTSLTILHQDEVGGLQVFSNNKWHSIRPRPEALVINIGDTFMALSNGTYKSCLHRAVVNRHKERISLAFFLCPKEDKVVSPPQDLVGRDGPRKYPDFTWSALLEFTQKHYRADIRTLQSFTKWLLSPTT</sequence>
<keyword evidence="4 6" id="KW-0408">Iron</keyword>
<dbReference type="Pfam" id="PF14226">
    <property type="entry name" value="DIOX_N"/>
    <property type="match status" value="1"/>
</dbReference>
<comment type="cofactor">
    <cofactor evidence="1">
        <name>L-ascorbate</name>
        <dbReference type="ChEBI" id="CHEBI:38290"/>
    </cofactor>
</comment>
<dbReference type="EMBL" id="MZ361716">
    <property type="protein sequence ID" value="UXG53462.1"/>
    <property type="molecule type" value="mRNA"/>
</dbReference>
<feature type="domain" description="Fe2OG dioxygenase" evidence="7">
    <location>
        <begin position="219"/>
        <end position="319"/>
    </location>
</feature>
<reference evidence="8" key="1">
    <citation type="submission" date="2021-06" db="EMBL/GenBank/DDBJ databases">
        <authorList>
            <person name="Hu L."/>
        </authorList>
    </citation>
    <scope>NUCLEOTIDE SEQUENCE</scope>
</reference>
<comment type="catalytic activity">
    <reaction evidence="5">
        <text>gibberellin A12 + 2 2-oxoglutarate + 3 O2 + H(+) = gibberellin A9 + 2 succinate + 3 CO2 + 2 H2O</text>
        <dbReference type="Rhea" id="RHEA:60772"/>
        <dbReference type="ChEBI" id="CHEBI:15377"/>
        <dbReference type="ChEBI" id="CHEBI:15378"/>
        <dbReference type="ChEBI" id="CHEBI:15379"/>
        <dbReference type="ChEBI" id="CHEBI:16526"/>
        <dbReference type="ChEBI" id="CHEBI:16810"/>
        <dbReference type="ChEBI" id="CHEBI:30031"/>
        <dbReference type="ChEBI" id="CHEBI:58627"/>
        <dbReference type="ChEBI" id="CHEBI:73255"/>
    </reaction>
    <physiologicalReaction direction="left-to-right" evidence="5">
        <dbReference type="Rhea" id="RHEA:60773"/>
    </physiologicalReaction>
</comment>